<dbReference type="GO" id="GO:0016491">
    <property type="term" value="F:oxidoreductase activity"/>
    <property type="evidence" value="ECO:0007669"/>
    <property type="project" value="UniProtKB-KW"/>
</dbReference>
<keyword evidence="6" id="KW-0325">Glycoprotein</keyword>
<proteinExistence type="inferred from homology"/>
<dbReference type="SUPFAM" id="SSF49503">
    <property type="entry name" value="Cupredoxins"/>
    <property type="match status" value="3"/>
</dbReference>
<reference evidence="11" key="1">
    <citation type="journal article" date="2021" name="New Phytol.">
        <title>Evolutionary innovations through gain and loss of genes in the ectomycorrhizal Boletales.</title>
        <authorList>
            <person name="Wu G."/>
            <person name="Miyauchi S."/>
            <person name="Morin E."/>
            <person name="Kuo A."/>
            <person name="Drula E."/>
            <person name="Varga T."/>
            <person name="Kohler A."/>
            <person name="Feng B."/>
            <person name="Cao Y."/>
            <person name="Lipzen A."/>
            <person name="Daum C."/>
            <person name="Hundley H."/>
            <person name="Pangilinan J."/>
            <person name="Johnson J."/>
            <person name="Barry K."/>
            <person name="LaButti K."/>
            <person name="Ng V."/>
            <person name="Ahrendt S."/>
            <person name="Min B."/>
            <person name="Choi I.G."/>
            <person name="Park H."/>
            <person name="Plett J.M."/>
            <person name="Magnuson J."/>
            <person name="Spatafora J.W."/>
            <person name="Nagy L.G."/>
            <person name="Henrissat B."/>
            <person name="Grigoriev I.V."/>
            <person name="Yang Z.L."/>
            <person name="Xu J."/>
            <person name="Martin F.M."/>
        </authorList>
    </citation>
    <scope>NUCLEOTIDE SEQUENCE</scope>
    <source>
        <strain evidence="11">KKN 215</strain>
    </source>
</reference>
<dbReference type="PANTHER" id="PTHR11709:SF511">
    <property type="entry name" value="LACCASE"/>
    <property type="match status" value="1"/>
</dbReference>
<dbReference type="InterPro" id="IPR011706">
    <property type="entry name" value="Cu-oxidase_C"/>
</dbReference>
<name>A0A8K0XS88_9AGAR</name>
<accession>A0A8K0XS88</accession>
<sequence>MGRRSFASVALALALAMDTLAAIGPIAELHITDAVISPDGFKRPAVLAGGTFPGPVVKGNKGDQFVVSVVNHLTDPDMLTDTTVHWHGIDQKGNNWADGPAFITQCPITSGDSFEYSFRVAEQAGTFWYHSHLATQSCDGLRGPLIVYDPNDPHADMYDVDDDYTVITLAEWYHTMARKQPLNAPPVPDATLINGLGRYKGGPMSDLSVIHVEFGKRYRMRLISVSCDPTFMFSVDNHEMTIIEVEGTTTQTHKINQIQILAGQRYSFVVCSLNANQAVGNYWIRANQEEPNSTPPSVYHLLKESDLRPLYPIPAPGEPHEGGADVVHHLDLSVDLVRNLFFINNVSFTPPSVPILLQILSGVHSAQDLLPHGGIIPLPSNAVVELTLPGGLVGGLHPFHLHGHSFAVVRSAGSTFDNYEAPIWRDTVNIGDVGESVTLRFKTDNPGPWLFHCHIDWHLELGLAVVFAEDIPGVVHATHPSGEMPGEMPLNISGMGATLPEISGRS</sequence>
<protein>
    <submittedName>
        <fullName evidence="11">Laccase</fullName>
    </submittedName>
</protein>
<dbReference type="InterPro" id="IPR002355">
    <property type="entry name" value="Cu_oxidase_Cu_BS"/>
</dbReference>
<dbReference type="CDD" id="cd13903">
    <property type="entry name" value="CuRO_3_Tv-LCC_like"/>
    <property type="match status" value="1"/>
</dbReference>
<evidence type="ECO:0000313" key="12">
    <source>
        <dbReference type="Proteomes" id="UP000813824"/>
    </source>
</evidence>
<feature type="domain" description="Plastocyanin-like" evidence="10">
    <location>
        <begin position="32"/>
        <end position="151"/>
    </location>
</feature>
<dbReference type="PANTHER" id="PTHR11709">
    <property type="entry name" value="MULTI-COPPER OXIDASE"/>
    <property type="match status" value="1"/>
</dbReference>
<keyword evidence="4" id="KW-0186">Copper</keyword>
<dbReference type="PROSITE" id="PS00080">
    <property type="entry name" value="MULTICOPPER_OXIDASE2"/>
    <property type="match status" value="1"/>
</dbReference>
<comment type="caution">
    <text evidence="11">The sequence shown here is derived from an EMBL/GenBank/DDBJ whole genome shotgun (WGS) entry which is preliminary data.</text>
</comment>
<evidence type="ECO:0000313" key="11">
    <source>
        <dbReference type="EMBL" id="KAH8102709.1"/>
    </source>
</evidence>
<dbReference type="GO" id="GO:0005507">
    <property type="term" value="F:copper ion binding"/>
    <property type="evidence" value="ECO:0007669"/>
    <property type="project" value="InterPro"/>
</dbReference>
<dbReference type="Pfam" id="PF00394">
    <property type="entry name" value="Cu-oxidase"/>
    <property type="match status" value="1"/>
</dbReference>
<dbReference type="OrthoDB" id="2121828at2759"/>
<evidence type="ECO:0000256" key="6">
    <source>
        <dbReference type="ARBA" id="ARBA00023180"/>
    </source>
</evidence>
<comment type="similarity">
    <text evidence="1">Belongs to the multicopper oxidase family.</text>
</comment>
<dbReference type="InterPro" id="IPR011707">
    <property type="entry name" value="Cu-oxidase-like_N"/>
</dbReference>
<feature type="chain" id="PRO_5035461353" evidence="7">
    <location>
        <begin position="22"/>
        <end position="506"/>
    </location>
</feature>
<keyword evidence="5" id="KW-1015">Disulfide bond</keyword>
<keyword evidence="3" id="KW-0560">Oxidoreductase</keyword>
<keyword evidence="12" id="KW-1185">Reference proteome</keyword>
<evidence type="ECO:0000256" key="7">
    <source>
        <dbReference type="SAM" id="SignalP"/>
    </source>
</evidence>
<evidence type="ECO:0000256" key="5">
    <source>
        <dbReference type="ARBA" id="ARBA00023157"/>
    </source>
</evidence>
<feature type="domain" description="Plastocyanin-like" evidence="8">
    <location>
        <begin position="165"/>
        <end position="299"/>
    </location>
</feature>
<dbReference type="Proteomes" id="UP000813824">
    <property type="component" value="Unassembled WGS sequence"/>
</dbReference>
<keyword evidence="7" id="KW-0732">Signal</keyword>
<evidence type="ECO:0000259" key="10">
    <source>
        <dbReference type="Pfam" id="PF07732"/>
    </source>
</evidence>
<dbReference type="Gene3D" id="2.60.40.420">
    <property type="entry name" value="Cupredoxins - blue copper proteins"/>
    <property type="match status" value="3"/>
</dbReference>
<keyword evidence="2" id="KW-0479">Metal-binding</keyword>
<evidence type="ECO:0000256" key="1">
    <source>
        <dbReference type="ARBA" id="ARBA00010609"/>
    </source>
</evidence>
<dbReference type="EMBL" id="JAEVFJ010000009">
    <property type="protein sequence ID" value="KAH8102709.1"/>
    <property type="molecule type" value="Genomic_DNA"/>
</dbReference>
<evidence type="ECO:0000259" key="9">
    <source>
        <dbReference type="Pfam" id="PF07731"/>
    </source>
</evidence>
<dbReference type="InterPro" id="IPR045087">
    <property type="entry name" value="Cu-oxidase_fam"/>
</dbReference>
<dbReference type="Pfam" id="PF07732">
    <property type="entry name" value="Cu-oxidase_3"/>
    <property type="match status" value="1"/>
</dbReference>
<organism evidence="11 12">
    <name type="scientific">Cristinia sonorae</name>
    <dbReference type="NCBI Taxonomy" id="1940300"/>
    <lineage>
        <taxon>Eukaryota</taxon>
        <taxon>Fungi</taxon>
        <taxon>Dikarya</taxon>
        <taxon>Basidiomycota</taxon>
        <taxon>Agaricomycotina</taxon>
        <taxon>Agaricomycetes</taxon>
        <taxon>Agaricomycetidae</taxon>
        <taxon>Agaricales</taxon>
        <taxon>Pleurotineae</taxon>
        <taxon>Stephanosporaceae</taxon>
        <taxon>Cristinia</taxon>
    </lineage>
</organism>
<evidence type="ECO:0000256" key="2">
    <source>
        <dbReference type="ARBA" id="ARBA00022723"/>
    </source>
</evidence>
<dbReference type="FunFam" id="2.60.40.420:FF:000045">
    <property type="entry name" value="Laccase 2"/>
    <property type="match status" value="1"/>
</dbReference>
<evidence type="ECO:0000256" key="3">
    <source>
        <dbReference type="ARBA" id="ARBA00023002"/>
    </source>
</evidence>
<feature type="signal peptide" evidence="7">
    <location>
        <begin position="1"/>
        <end position="21"/>
    </location>
</feature>
<evidence type="ECO:0000256" key="4">
    <source>
        <dbReference type="ARBA" id="ARBA00023008"/>
    </source>
</evidence>
<dbReference type="Pfam" id="PF07731">
    <property type="entry name" value="Cu-oxidase_2"/>
    <property type="match status" value="1"/>
</dbReference>
<gene>
    <name evidence="11" type="ORF">BXZ70DRAFT_999468</name>
</gene>
<dbReference type="InterPro" id="IPR008972">
    <property type="entry name" value="Cupredoxin"/>
</dbReference>
<feature type="domain" description="Plastocyanin-like" evidence="9">
    <location>
        <begin position="349"/>
        <end position="470"/>
    </location>
</feature>
<dbReference type="InterPro" id="IPR001117">
    <property type="entry name" value="Cu-oxidase_2nd"/>
</dbReference>
<evidence type="ECO:0000259" key="8">
    <source>
        <dbReference type="Pfam" id="PF00394"/>
    </source>
</evidence>
<dbReference type="AlphaFoldDB" id="A0A8K0XS88"/>